<name>I2G5M3_USTHO</name>
<evidence type="ECO:0000313" key="1">
    <source>
        <dbReference type="EMBL" id="CCF54466.1"/>
    </source>
</evidence>
<gene>
    <name evidence="1" type="ORF">UHOR_01899</name>
</gene>
<accession>I2G5M3</accession>
<dbReference type="HOGENOM" id="CLU_752707_0_0_1"/>
<reference evidence="1 2" key="1">
    <citation type="journal article" date="2012" name="Plant Cell">
        <title>Genome comparison of barley and maize smut fungi reveals targeted loss of RNA silencing components and species-specific presence of transposable elements.</title>
        <authorList>
            <person name="Laurie J.D."/>
            <person name="Ali S."/>
            <person name="Linning R."/>
            <person name="Mannhaupt G."/>
            <person name="Wong P."/>
            <person name="Gueldener U."/>
            <person name="Muensterkoetter M."/>
            <person name="Moore R."/>
            <person name="Kahmann R."/>
            <person name="Bakkeren G."/>
            <person name="Schirawski J."/>
        </authorList>
    </citation>
    <scope>NUCLEOTIDE SEQUENCE [LARGE SCALE GENOMIC DNA]</scope>
    <source>
        <strain evidence="2">Uh4875-4</strain>
    </source>
</reference>
<dbReference type="AlphaFoldDB" id="I2G5M3"/>
<dbReference type="EMBL" id="CAGI01000192">
    <property type="protein sequence ID" value="CCF54466.1"/>
    <property type="molecule type" value="Genomic_DNA"/>
</dbReference>
<sequence>MSLFASQRLPSGHNVLIQQSRSPGAYRMYSVLEGRREIRLVPLRIRSGSKLNNTASASRLHRSRSRLLDPHPRVTSNSHKHVAKFFDNIAAMQEEENHWQDIKEPRSRRSTNQIKGKDFNFLQQQLERTNLWKHQEDRILREGLNIIPKHRPAGQGVSRSQNLAHHRVNKRRGTLAQQQQAQRLAQLEAQQWIILAELKRLSLNNKAQDELLREMRSLLEAQQPFKVSKDPSMFSRAMSVVTELRDWLRVTLSEMLQDATEARNLAPAEEKPSGRQVISRNAVKAISFGLFYPILHYHAVTTSAADIMGVFLQTASLPMVLAMNPSVAKACHRIKKRGVLKGLFGGKKLRRSLSSSLSSHGYRKDVRR</sequence>
<keyword evidence="2" id="KW-1185">Reference proteome</keyword>
<proteinExistence type="predicted"/>
<comment type="caution">
    <text evidence="1">The sequence shown here is derived from an EMBL/GenBank/DDBJ whole genome shotgun (WGS) entry which is preliminary data.</text>
</comment>
<protein>
    <submittedName>
        <fullName evidence="1">Related to DNA polymerase X</fullName>
    </submittedName>
</protein>
<organism evidence="1 2">
    <name type="scientific">Ustilago hordei</name>
    <name type="common">Barley covered smut fungus</name>
    <dbReference type="NCBI Taxonomy" id="120017"/>
    <lineage>
        <taxon>Eukaryota</taxon>
        <taxon>Fungi</taxon>
        <taxon>Dikarya</taxon>
        <taxon>Basidiomycota</taxon>
        <taxon>Ustilaginomycotina</taxon>
        <taxon>Ustilaginomycetes</taxon>
        <taxon>Ustilaginales</taxon>
        <taxon>Ustilaginaceae</taxon>
        <taxon>Ustilago</taxon>
    </lineage>
</organism>
<dbReference type="Proteomes" id="UP000006174">
    <property type="component" value="Unassembled WGS sequence"/>
</dbReference>
<evidence type="ECO:0000313" key="2">
    <source>
        <dbReference type="Proteomes" id="UP000006174"/>
    </source>
</evidence>